<dbReference type="InParanoid" id="A0A401G9J9"/>
<dbReference type="EMBL" id="BFAD01000002">
    <property type="protein sequence ID" value="GBE78842.1"/>
    <property type="molecule type" value="Genomic_DNA"/>
</dbReference>
<dbReference type="Proteomes" id="UP000287166">
    <property type="component" value="Unassembled WGS sequence"/>
</dbReference>
<evidence type="ECO:0000313" key="2">
    <source>
        <dbReference type="Proteomes" id="UP000287166"/>
    </source>
</evidence>
<name>A0A401G9J9_9APHY</name>
<evidence type="ECO:0000313" key="1">
    <source>
        <dbReference type="EMBL" id="GBE78842.1"/>
    </source>
</evidence>
<dbReference type="GeneID" id="38775759"/>
<comment type="caution">
    <text evidence="1">The sequence shown here is derived from an EMBL/GenBank/DDBJ whole genome shotgun (WGS) entry which is preliminary data.</text>
</comment>
<accession>A0A401G9J9</accession>
<reference evidence="1 2" key="1">
    <citation type="journal article" date="2018" name="Sci. Rep.">
        <title>Genome sequence of the cauliflower mushroom Sparassis crispa (Hanabiratake) and its association with beneficial usage.</title>
        <authorList>
            <person name="Kiyama R."/>
            <person name="Furutani Y."/>
            <person name="Kawaguchi K."/>
            <person name="Nakanishi T."/>
        </authorList>
    </citation>
    <scope>NUCLEOTIDE SEQUENCE [LARGE SCALE GENOMIC DNA]</scope>
</reference>
<gene>
    <name evidence="1" type="ORF">SCP_0200390</name>
</gene>
<dbReference type="OrthoDB" id="2788844at2759"/>
<protein>
    <submittedName>
        <fullName evidence="1">Uncharacterized protein</fullName>
    </submittedName>
</protein>
<sequence>MRHEIIRHLTGFDRGAYVATLESKARRTLPDAFRTWLLEWPARAVVGLYWAGLPVKYRRERSPRYSAVGRYFLGNVSQAIGMIGIWVGDSIDPRDPVYMLELYRNPNTKASLRYVFAGRGAGERLVGQVHSAEPIHLVLFHDENRAAVAKDWIGFLRGELIH</sequence>
<dbReference type="AlphaFoldDB" id="A0A401G9J9"/>
<keyword evidence="2" id="KW-1185">Reference proteome</keyword>
<organism evidence="1 2">
    <name type="scientific">Sparassis crispa</name>
    <dbReference type="NCBI Taxonomy" id="139825"/>
    <lineage>
        <taxon>Eukaryota</taxon>
        <taxon>Fungi</taxon>
        <taxon>Dikarya</taxon>
        <taxon>Basidiomycota</taxon>
        <taxon>Agaricomycotina</taxon>
        <taxon>Agaricomycetes</taxon>
        <taxon>Polyporales</taxon>
        <taxon>Sparassidaceae</taxon>
        <taxon>Sparassis</taxon>
    </lineage>
</organism>
<proteinExistence type="predicted"/>
<dbReference type="RefSeq" id="XP_027609755.1">
    <property type="nucleotide sequence ID" value="XM_027753954.1"/>
</dbReference>